<feature type="chain" id="PRO_5029494502" evidence="1">
    <location>
        <begin position="19"/>
        <end position="43"/>
    </location>
</feature>
<comment type="caution">
    <text evidence="2">The sequence shown here is derived from an EMBL/GenBank/DDBJ whole genome shotgun (WGS) entry which is preliminary data.</text>
</comment>
<name>A0A7J9BEJ3_GOSGO</name>
<dbReference type="Proteomes" id="UP000593579">
    <property type="component" value="Unassembled WGS sequence"/>
</dbReference>
<accession>A0A7J9BEJ3</accession>
<dbReference type="EMBL" id="JABEZY010000002">
    <property type="protein sequence ID" value="MBA0734755.1"/>
    <property type="molecule type" value="Genomic_DNA"/>
</dbReference>
<evidence type="ECO:0000313" key="2">
    <source>
        <dbReference type="EMBL" id="MBA0734755.1"/>
    </source>
</evidence>
<gene>
    <name evidence="2" type="ORF">Gogos_018649</name>
</gene>
<keyword evidence="3" id="KW-1185">Reference proteome</keyword>
<protein>
    <submittedName>
        <fullName evidence="2">Uncharacterized protein</fullName>
    </submittedName>
</protein>
<evidence type="ECO:0000256" key="1">
    <source>
        <dbReference type="SAM" id="SignalP"/>
    </source>
</evidence>
<reference evidence="2 3" key="1">
    <citation type="journal article" date="2019" name="Genome Biol. Evol.">
        <title>Insights into the evolution of the New World diploid cottons (Gossypium, subgenus Houzingenia) based on genome sequencing.</title>
        <authorList>
            <person name="Grover C.E."/>
            <person name="Arick M.A. 2nd"/>
            <person name="Thrash A."/>
            <person name="Conover J.L."/>
            <person name="Sanders W.S."/>
            <person name="Peterson D.G."/>
            <person name="Frelichowski J.E."/>
            <person name="Scheffler J.A."/>
            <person name="Scheffler B.E."/>
            <person name="Wendel J.F."/>
        </authorList>
    </citation>
    <scope>NUCLEOTIDE SEQUENCE [LARGE SCALE GENOMIC DNA]</scope>
    <source>
        <strain evidence="2">5</strain>
        <tissue evidence="2">Leaf</tissue>
    </source>
</reference>
<proteinExistence type="predicted"/>
<evidence type="ECO:0000313" key="3">
    <source>
        <dbReference type="Proteomes" id="UP000593579"/>
    </source>
</evidence>
<dbReference type="AlphaFoldDB" id="A0A7J9BEJ3"/>
<organism evidence="2 3">
    <name type="scientific">Gossypium gossypioides</name>
    <name type="common">Mexican cotton</name>
    <name type="synonym">Selera gossypioides</name>
    <dbReference type="NCBI Taxonomy" id="34282"/>
    <lineage>
        <taxon>Eukaryota</taxon>
        <taxon>Viridiplantae</taxon>
        <taxon>Streptophyta</taxon>
        <taxon>Embryophyta</taxon>
        <taxon>Tracheophyta</taxon>
        <taxon>Spermatophyta</taxon>
        <taxon>Magnoliopsida</taxon>
        <taxon>eudicotyledons</taxon>
        <taxon>Gunneridae</taxon>
        <taxon>Pentapetalae</taxon>
        <taxon>rosids</taxon>
        <taxon>malvids</taxon>
        <taxon>Malvales</taxon>
        <taxon>Malvaceae</taxon>
        <taxon>Malvoideae</taxon>
        <taxon>Gossypium</taxon>
    </lineage>
</organism>
<sequence>MWSVKLLVLFLVAMMSNSDTMSSGKKMRLNDGRTWSRIARTRT</sequence>
<feature type="signal peptide" evidence="1">
    <location>
        <begin position="1"/>
        <end position="18"/>
    </location>
</feature>
<keyword evidence="1" id="KW-0732">Signal</keyword>